<dbReference type="InterPro" id="IPR000782">
    <property type="entry name" value="FAS1_domain"/>
</dbReference>
<comment type="caution">
    <text evidence="3">The sequence shown here is derived from an EMBL/GenBank/DDBJ whole genome shotgun (WGS) entry which is preliminary data.</text>
</comment>
<dbReference type="AlphaFoldDB" id="A0A8H5CKW6"/>
<evidence type="ECO:0000259" key="2">
    <source>
        <dbReference type="PROSITE" id="PS50213"/>
    </source>
</evidence>
<dbReference type="PANTHER" id="PTHR28156:SF1">
    <property type="entry name" value="FAS1 DOMAIN-CONTAINING PROTEIN YDR262W"/>
    <property type="match status" value="1"/>
</dbReference>
<organism evidence="3 4">
    <name type="scientific">Collybiopsis confluens</name>
    <dbReference type="NCBI Taxonomy" id="2823264"/>
    <lineage>
        <taxon>Eukaryota</taxon>
        <taxon>Fungi</taxon>
        <taxon>Dikarya</taxon>
        <taxon>Basidiomycota</taxon>
        <taxon>Agaricomycotina</taxon>
        <taxon>Agaricomycetes</taxon>
        <taxon>Agaricomycetidae</taxon>
        <taxon>Agaricales</taxon>
        <taxon>Marasmiineae</taxon>
        <taxon>Omphalotaceae</taxon>
        <taxon>Collybiopsis</taxon>
    </lineage>
</organism>
<dbReference type="InterPro" id="IPR040200">
    <property type="entry name" value="Mug57-like"/>
</dbReference>
<evidence type="ECO:0000313" key="4">
    <source>
        <dbReference type="Proteomes" id="UP000518752"/>
    </source>
</evidence>
<keyword evidence="1" id="KW-0732">Signal</keyword>
<keyword evidence="4" id="KW-1185">Reference proteome</keyword>
<dbReference type="Proteomes" id="UP000518752">
    <property type="component" value="Unassembled WGS sequence"/>
</dbReference>
<dbReference type="Gene3D" id="2.30.180.10">
    <property type="entry name" value="FAS1 domain"/>
    <property type="match status" value="1"/>
</dbReference>
<evidence type="ECO:0000313" key="3">
    <source>
        <dbReference type="EMBL" id="KAF5343179.1"/>
    </source>
</evidence>
<dbReference type="SUPFAM" id="SSF82153">
    <property type="entry name" value="FAS1 domain"/>
    <property type="match status" value="1"/>
</dbReference>
<dbReference type="OrthoDB" id="5551751at2759"/>
<gene>
    <name evidence="3" type="ORF">D9757_014555</name>
</gene>
<name>A0A8H5CKW6_9AGAR</name>
<dbReference type="EMBL" id="JAACJN010000468">
    <property type="protein sequence ID" value="KAF5343179.1"/>
    <property type="molecule type" value="Genomic_DNA"/>
</dbReference>
<dbReference type="PANTHER" id="PTHR28156">
    <property type="entry name" value="FAS1 DOMAIN-CONTAINING PROTEIN YDR262W"/>
    <property type="match status" value="1"/>
</dbReference>
<proteinExistence type="predicted"/>
<dbReference type="Pfam" id="PF02469">
    <property type="entry name" value="Fasciclin"/>
    <property type="match status" value="1"/>
</dbReference>
<accession>A0A8H5CKW6</accession>
<sequence length="243" mass="26634">MAVHCLDIPNKNARTTYCSFAPTPTLGCSSRLLQNMRLPLSLTLFLPLISATIPESIQIPLNPSKINMEPQLSNGSPSLADLLTIEPSVSIFYSYARELALSALFSEEPSQFTQQSWAHSVQGGLTLLVPTNKAVMALARKPHQGPAPKEGQEPVLTEEEFERSTKENIERWVQAHIIPNFPLDFPSQKTYDTLLEGKSVSFVTEKSEEAVSVQDGESTIQISGTKMASNGVLYIIDGTINTD</sequence>
<evidence type="ECO:0000256" key="1">
    <source>
        <dbReference type="ARBA" id="ARBA00022729"/>
    </source>
</evidence>
<reference evidence="3 4" key="1">
    <citation type="journal article" date="2020" name="ISME J.">
        <title>Uncovering the hidden diversity of litter-decomposition mechanisms in mushroom-forming fungi.</title>
        <authorList>
            <person name="Floudas D."/>
            <person name="Bentzer J."/>
            <person name="Ahren D."/>
            <person name="Johansson T."/>
            <person name="Persson P."/>
            <person name="Tunlid A."/>
        </authorList>
    </citation>
    <scope>NUCLEOTIDE SEQUENCE [LARGE SCALE GENOMIC DNA]</scope>
    <source>
        <strain evidence="3 4">CBS 406.79</strain>
    </source>
</reference>
<dbReference type="PROSITE" id="PS50213">
    <property type="entry name" value="FAS1"/>
    <property type="match status" value="1"/>
</dbReference>
<feature type="domain" description="FAS1" evidence="2">
    <location>
        <begin position="76"/>
        <end position="240"/>
    </location>
</feature>
<dbReference type="InterPro" id="IPR036378">
    <property type="entry name" value="FAS1_dom_sf"/>
</dbReference>
<protein>
    <recommendedName>
        <fullName evidence="2">FAS1 domain-containing protein</fullName>
    </recommendedName>
</protein>